<dbReference type="NCBIfam" id="NF000595">
    <property type="entry name" value="PRK00015.1-3"/>
    <property type="match status" value="1"/>
</dbReference>
<comment type="similarity">
    <text evidence="5 14 16">Belongs to the RNase HII family.</text>
</comment>
<feature type="binding site" evidence="14 15">
    <location>
        <position position="34"/>
    </location>
    <ligand>
        <name>a divalent metal cation</name>
        <dbReference type="ChEBI" id="CHEBI:60240"/>
    </ligand>
</feature>
<dbReference type="CDD" id="cd07182">
    <property type="entry name" value="RNase_HII_bacteria_HII_like"/>
    <property type="match status" value="1"/>
</dbReference>
<evidence type="ECO:0000256" key="10">
    <source>
        <dbReference type="ARBA" id="ARBA00022723"/>
    </source>
</evidence>
<evidence type="ECO:0000313" key="20">
    <source>
        <dbReference type="Proteomes" id="UP000629619"/>
    </source>
</evidence>
<dbReference type="HAMAP" id="MF_00052_B">
    <property type="entry name" value="RNase_HII_B"/>
    <property type="match status" value="1"/>
</dbReference>
<evidence type="ECO:0000256" key="14">
    <source>
        <dbReference type="HAMAP-Rule" id="MF_00052"/>
    </source>
</evidence>
<dbReference type="GO" id="GO:0004523">
    <property type="term" value="F:RNA-DNA hybrid ribonuclease activity"/>
    <property type="evidence" value="ECO:0007669"/>
    <property type="project" value="UniProtKB-UniRule"/>
</dbReference>
<comment type="catalytic activity">
    <reaction evidence="1 14 15 16">
        <text>Endonucleolytic cleavage to 5'-phosphomonoester.</text>
        <dbReference type="EC" id="3.1.26.4"/>
    </reaction>
</comment>
<protein>
    <recommendedName>
        <fullName evidence="7 14">Ribonuclease HII</fullName>
        <shortName evidence="14">RNase HII</shortName>
        <ecNumber evidence="6 14">3.1.26.4</ecNumber>
    </recommendedName>
</protein>
<evidence type="ECO:0000256" key="9">
    <source>
        <dbReference type="ARBA" id="ARBA00022722"/>
    </source>
</evidence>
<dbReference type="InterPro" id="IPR012337">
    <property type="entry name" value="RNaseH-like_sf"/>
</dbReference>
<dbReference type="Gene3D" id="3.30.420.10">
    <property type="entry name" value="Ribonuclease H-like superfamily/Ribonuclease H"/>
    <property type="match status" value="1"/>
</dbReference>
<dbReference type="NCBIfam" id="NF000598">
    <property type="entry name" value="PRK00015.2-2"/>
    <property type="match status" value="1"/>
</dbReference>
<keyword evidence="10 14" id="KW-0479">Metal-binding</keyword>
<comment type="function">
    <text evidence="3 14 16">Endonuclease that specifically degrades the RNA of RNA-DNA hybrids.</text>
</comment>
<reference evidence="19" key="1">
    <citation type="submission" date="2021-01" db="EMBL/GenBank/DDBJ databases">
        <title>Whole genome shotgun sequence of Actinoplanes siamensis NBRC 109076.</title>
        <authorList>
            <person name="Komaki H."/>
            <person name="Tamura T."/>
        </authorList>
    </citation>
    <scope>NUCLEOTIDE SEQUENCE</scope>
    <source>
        <strain evidence="19">NBRC 109076</strain>
    </source>
</reference>
<evidence type="ECO:0000256" key="13">
    <source>
        <dbReference type="ARBA" id="ARBA00023211"/>
    </source>
</evidence>
<evidence type="ECO:0000313" key="19">
    <source>
        <dbReference type="EMBL" id="GIF02923.1"/>
    </source>
</evidence>
<dbReference type="InterPro" id="IPR024567">
    <property type="entry name" value="RNase_HII/HIII_dom"/>
</dbReference>
<dbReference type="RefSeq" id="WP_203676671.1">
    <property type="nucleotide sequence ID" value="NZ_BOMW01000006.1"/>
</dbReference>
<dbReference type="GO" id="GO:0032299">
    <property type="term" value="C:ribonuclease H2 complex"/>
    <property type="evidence" value="ECO:0007669"/>
    <property type="project" value="TreeGrafter"/>
</dbReference>
<dbReference type="GO" id="GO:0005737">
    <property type="term" value="C:cytoplasm"/>
    <property type="evidence" value="ECO:0007669"/>
    <property type="project" value="UniProtKB-SubCell"/>
</dbReference>
<gene>
    <name evidence="14 19" type="primary">rnhB</name>
    <name evidence="19" type="ORF">Asi03nite_04610</name>
</gene>
<feature type="region of interest" description="Disordered" evidence="17">
    <location>
        <begin position="253"/>
        <end position="281"/>
    </location>
</feature>
<dbReference type="PANTHER" id="PTHR10954:SF18">
    <property type="entry name" value="RIBONUCLEASE HII"/>
    <property type="match status" value="1"/>
</dbReference>
<dbReference type="EC" id="3.1.26.4" evidence="6 14"/>
<proteinExistence type="inferred from homology"/>
<evidence type="ECO:0000256" key="15">
    <source>
        <dbReference type="PROSITE-ProRule" id="PRU01319"/>
    </source>
</evidence>
<evidence type="ECO:0000256" key="17">
    <source>
        <dbReference type="SAM" id="MobiDB-lite"/>
    </source>
</evidence>
<dbReference type="PANTHER" id="PTHR10954">
    <property type="entry name" value="RIBONUCLEASE H2 SUBUNIT A"/>
    <property type="match status" value="1"/>
</dbReference>
<feature type="compositionally biased region" description="Acidic residues" evidence="17">
    <location>
        <begin position="271"/>
        <end position="281"/>
    </location>
</feature>
<evidence type="ECO:0000256" key="7">
    <source>
        <dbReference type="ARBA" id="ARBA00019179"/>
    </source>
</evidence>
<sequence length="281" mass="29567">MLAPPRTVVRREAGLYALEQALQRRGFEHVAGADEAGRGACAGPLVAAAAILPAGKRGEVPGLADSKLLTAAARERVYDEVVARALAWSVVTVPPAEVDARGLHVCNLAAMRRALASLAVRPEYVLTDGFPVDGLGVPGLAVWKGDRVAACVAAASVLAKVTRDRLMVELHDRFPEYGFAVHKGYVTDEHSAALLRHGPCAEHRFSYVNVAAASGRRNVPPRARRPVSRPADPAQALFDVSVTEPLLLPGAAEGTVGVASGEQPQPSPSVGEDEAMEGETR</sequence>
<keyword evidence="9 14" id="KW-0540">Nuclease</keyword>
<evidence type="ECO:0000259" key="18">
    <source>
        <dbReference type="PROSITE" id="PS51975"/>
    </source>
</evidence>
<dbReference type="InterPro" id="IPR022898">
    <property type="entry name" value="RNase_HII"/>
</dbReference>
<evidence type="ECO:0000256" key="3">
    <source>
        <dbReference type="ARBA" id="ARBA00004065"/>
    </source>
</evidence>
<name>A0A919N309_9ACTN</name>
<feature type="binding site" evidence="14 15">
    <location>
        <position position="35"/>
    </location>
    <ligand>
        <name>a divalent metal cation</name>
        <dbReference type="ChEBI" id="CHEBI:60240"/>
    </ligand>
</feature>
<evidence type="ECO:0000256" key="2">
    <source>
        <dbReference type="ARBA" id="ARBA00001946"/>
    </source>
</evidence>
<keyword evidence="20" id="KW-1185">Reference proteome</keyword>
<feature type="binding site" evidence="14 15">
    <location>
        <position position="128"/>
    </location>
    <ligand>
        <name>a divalent metal cation</name>
        <dbReference type="ChEBI" id="CHEBI:60240"/>
    </ligand>
</feature>
<evidence type="ECO:0000256" key="4">
    <source>
        <dbReference type="ARBA" id="ARBA00004496"/>
    </source>
</evidence>
<dbReference type="GO" id="GO:0043137">
    <property type="term" value="P:DNA replication, removal of RNA primer"/>
    <property type="evidence" value="ECO:0007669"/>
    <property type="project" value="TreeGrafter"/>
</dbReference>
<dbReference type="Proteomes" id="UP000629619">
    <property type="component" value="Unassembled WGS sequence"/>
</dbReference>
<dbReference type="EMBL" id="BOMW01000006">
    <property type="protein sequence ID" value="GIF02923.1"/>
    <property type="molecule type" value="Genomic_DNA"/>
</dbReference>
<feature type="domain" description="RNase H type-2" evidence="18">
    <location>
        <begin position="28"/>
        <end position="222"/>
    </location>
</feature>
<dbReference type="InterPro" id="IPR036397">
    <property type="entry name" value="RNaseH_sf"/>
</dbReference>
<evidence type="ECO:0000256" key="1">
    <source>
        <dbReference type="ARBA" id="ARBA00000077"/>
    </source>
</evidence>
<evidence type="ECO:0000256" key="8">
    <source>
        <dbReference type="ARBA" id="ARBA00022490"/>
    </source>
</evidence>
<dbReference type="Pfam" id="PF01351">
    <property type="entry name" value="RNase_HII"/>
    <property type="match status" value="1"/>
</dbReference>
<comment type="caution">
    <text evidence="19">The sequence shown here is derived from an EMBL/GenBank/DDBJ whole genome shotgun (WGS) entry which is preliminary data.</text>
</comment>
<evidence type="ECO:0000256" key="16">
    <source>
        <dbReference type="RuleBase" id="RU003515"/>
    </source>
</evidence>
<dbReference type="PROSITE" id="PS51975">
    <property type="entry name" value="RNASE_H_2"/>
    <property type="match status" value="1"/>
</dbReference>
<dbReference type="GO" id="GO:0003723">
    <property type="term" value="F:RNA binding"/>
    <property type="evidence" value="ECO:0007669"/>
    <property type="project" value="UniProtKB-UniRule"/>
</dbReference>
<keyword evidence="12 14" id="KW-0378">Hydrolase</keyword>
<dbReference type="GO" id="GO:0030145">
    <property type="term" value="F:manganese ion binding"/>
    <property type="evidence" value="ECO:0007669"/>
    <property type="project" value="UniProtKB-UniRule"/>
</dbReference>
<keyword evidence="13 14" id="KW-0464">Manganese</keyword>
<keyword evidence="8 14" id="KW-0963">Cytoplasm</keyword>
<accession>A0A919N309</accession>
<comment type="subcellular location">
    <subcellularLocation>
        <location evidence="4 14">Cytoplasm</location>
    </subcellularLocation>
</comment>
<dbReference type="AlphaFoldDB" id="A0A919N309"/>
<comment type="cofactor">
    <cofactor evidence="14 15">
        <name>Mn(2+)</name>
        <dbReference type="ChEBI" id="CHEBI:29035"/>
    </cofactor>
    <cofactor evidence="14 15">
        <name>Mg(2+)</name>
        <dbReference type="ChEBI" id="CHEBI:18420"/>
    </cofactor>
    <text evidence="14 15">Manganese or magnesium. Binds 1 divalent metal ion per monomer in the absence of substrate. May bind a second metal ion after substrate binding.</text>
</comment>
<dbReference type="InterPro" id="IPR001352">
    <property type="entry name" value="RNase_HII/HIII"/>
</dbReference>
<evidence type="ECO:0000256" key="6">
    <source>
        <dbReference type="ARBA" id="ARBA00012180"/>
    </source>
</evidence>
<comment type="cofactor">
    <cofactor evidence="2">
        <name>Mg(2+)</name>
        <dbReference type="ChEBI" id="CHEBI:18420"/>
    </cofactor>
</comment>
<evidence type="ECO:0000256" key="12">
    <source>
        <dbReference type="ARBA" id="ARBA00022801"/>
    </source>
</evidence>
<dbReference type="SUPFAM" id="SSF53098">
    <property type="entry name" value="Ribonuclease H-like"/>
    <property type="match status" value="1"/>
</dbReference>
<organism evidence="19 20">
    <name type="scientific">Actinoplanes siamensis</name>
    <dbReference type="NCBI Taxonomy" id="1223317"/>
    <lineage>
        <taxon>Bacteria</taxon>
        <taxon>Bacillati</taxon>
        <taxon>Actinomycetota</taxon>
        <taxon>Actinomycetes</taxon>
        <taxon>Micromonosporales</taxon>
        <taxon>Micromonosporaceae</taxon>
        <taxon>Actinoplanes</taxon>
    </lineage>
</organism>
<evidence type="ECO:0000256" key="5">
    <source>
        <dbReference type="ARBA" id="ARBA00007383"/>
    </source>
</evidence>
<evidence type="ECO:0000256" key="11">
    <source>
        <dbReference type="ARBA" id="ARBA00022759"/>
    </source>
</evidence>
<keyword evidence="11 14" id="KW-0255">Endonuclease</keyword>
<dbReference type="GO" id="GO:0006298">
    <property type="term" value="P:mismatch repair"/>
    <property type="evidence" value="ECO:0007669"/>
    <property type="project" value="TreeGrafter"/>
</dbReference>